<dbReference type="EMBL" id="JADIIN010000059">
    <property type="protein sequence ID" value="MBF4469161.1"/>
    <property type="molecule type" value="Genomic_DNA"/>
</dbReference>
<dbReference type="Proteomes" id="UP000658733">
    <property type="component" value="Unassembled WGS sequence"/>
</dbReference>
<dbReference type="AlphaFoldDB" id="A0A843AHE2"/>
<sequence length="129" mass="15618">MDFGENRFSDWNWDYKLHPEKYGQFMTYNGNKEHYENKYKTIIGKILSEFKLINKKDDRRLYEINGKGIVKGLGYCENPDWFENILKIAITKERIFVEYEKGKWYSSTLFWINHINISNHDVQAGIFWC</sequence>
<dbReference type="RefSeq" id="WP_278523451.1">
    <property type="nucleotide sequence ID" value="NZ_JADIIN010000059.1"/>
</dbReference>
<evidence type="ECO:0000313" key="2">
    <source>
        <dbReference type="Proteomes" id="UP000658733"/>
    </source>
</evidence>
<proteinExistence type="predicted"/>
<gene>
    <name evidence="1" type="ORF">ISP01_07120</name>
</gene>
<organism evidence="1 2">
    <name type="scientific">Methanobrevibacter arboriphilus</name>
    <dbReference type="NCBI Taxonomy" id="39441"/>
    <lineage>
        <taxon>Archaea</taxon>
        <taxon>Methanobacteriati</taxon>
        <taxon>Methanobacteriota</taxon>
        <taxon>Methanomada group</taxon>
        <taxon>Methanobacteria</taxon>
        <taxon>Methanobacteriales</taxon>
        <taxon>Methanobacteriaceae</taxon>
        <taxon>Methanobrevibacter</taxon>
    </lineage>
</organism>
<name>A0A843AHE2_METAZ</name>
<comment type="caution">
    <text evidence="1">The sequence shown here is derived from an EMBL/GenBank/DDBJ whole genome shotgun (WGS) entry which is preliminary data.</text>
</comment>
<accession>A0A843AHE2</accession>
<protein>
    <submittedName>
        <fullName evidence="1">Uncharacterized protein</fullName>
    </submittedName>
</protein>
<evidence type="ECO:0000313" key="1">
    <source>
        <dbReference type="EMBL" id="MBF4469161.1"/>
    </source>
</evidence>
<reference evidence="1" key="1">
    <citation type="submission" date="2020-10" db="EMBL/GenBank/DDBJ databases">
        <title>Dehalococcoides mccartyi of a TCE/Cr reducing biochatode.</title>
        <authorList>
            <person name="Matturro B."/>
        </authorList>
    </citation>
    <scope>NUCLEOTIDE SEQUENCE</scope>
    <source>
        <strain evidence="1">Bin4</strain>
    </source>
</reference>